<name>A0ABV2SEB3_9GAMM</name>
<organism evidence="2 3">
    <name type="scientific">Endozoicomonas lisbonensis</name>
    <dbReference type="NCBI Taxonomy" id="3120522"/>
    <lineage>
        <taxon>Bacteria</taxon>
        <taxon>Pseudomonadati</taxon>
        <taxon>Pseudomonadota</taxon>
        <taxon>Gammaproteobacteria</taxon>
        <taxon>Oceanospirillales</taxon>
        <taxon>Endozoicomonadaceae</taxon>
        <taxon>Endozoicomonas</taxon>
    </lineage>
</organism>
<dbReference type="InterPro" id="IPR007165">
    <property type="entry name" value="Phage_holin_4_2"/>
</dbReference>
<feature type="transmembrane region" description="Helical" evidence="1">
    <location>
        <begin position="94"/>
        <end position="119"/>
    </location>
</feature>
<keyword evidence="1" id="KW-0472">Membrane</keyword>
<feature type="transmembrane region" description="Helical" evidence="1">
    <location>
        <begin position="57"/>
        <end position="82"/>
    </location>
</feature>
<sequence length="121" mass="13623">MLSYLTVQTLYFAIYGLLIFFAGQLLKGVDVKSYGYAVLVALVLTLVNLLIRPVLIILTFPITVLTLGLFALILNSLLIYIVSLLMDGFYIRHFGWAIILSITLNIFKFIALLFVPALMLY</sequence>
<accession>A0ABV2SEB3</accession>
<protein>
    <submittedName>
        <fullName evidence="2">Membrane protein</fullName>
    </submittedName>
</protein>
<dbReference type="Proteomes" id="UP001549366">
    <property type="component" value="Unassembled WGS sequence"/>
</dbReference>
<dbReference type="EMBL" id="JBEWTB010000002">
    <property type="protein sequence ID" value="MET4756095.1"/>
    <property type="molecule type" value="Genomic_DNA"/>
</dbReference>
<keyword evidence="3" id="KW-1185">Reference proteome</keyword>
<dbReference type="Pfam" id="PF04020">
    <property type="entry name" value="Phage_holin_4_2"/>
    <property type="match status" value="1"/>
</dbReference>
<gene>
    <name evidence="2" type="ORF">V5J35_001287</name>
</gene>
<feature type="transmembrane region" description="Helical" evidence="1">
    <location>
        <begin position="33"/>
        <end position="51"/>
    </location>
</feature>
<reference evidence="2 3" key="1">
    <citation type="submission" date="2024-06" db="EMBL/GenBank/DDBJ databases">
        <title>Genomic Encyclopedia of Type Strains, Phase V (KMG-V): Genome sequencing to study the core and pangenomes of soil and plant-associated prokaryotes.</title>
        <authorList>
            <person name="Whitman W."/>
        </authorList>
    </citation>
    <scope>NUCLEOTIDE SEQUENCE [LARGE SCALE GENOMIC DNA]</scope>
    <source>
        <strain evidence="2 3">NE40</strain>
    </source>
</reference>
<keyword evidence="1" id="KW-0812">Transmembrane</keyword>
<comment type="caution">
    <text evidence="2">The sequence shown here is derived from an EMBL/GenBank/DDBJ whole genome shotgun (WGS) entry which is preliminary data.</text>
</comment>
<evidence type="ECO:0000256" key="1">
    <source>
        <dbReference type="SAM" id="Phobius"/>
    </source>
</evidence>
<dbReference type="PANTHER" id="PTHR37309:SF1">
    <property type="entry name" value="SLR0284 PROTEIN"/>
    <property type="match status" value="1"/>
</dbReference>
<feature type="transmembrane region" description="Helical" evidence="1">
    <location>
        <begin position="6"/>
        <end position="26"/>
    </location>
</feature>
<evidence type="ECO:0000313" key="3">
    <source>
        <dbReference type="Proteomes" id="UP001549366"/>
    </source>
</evidence>
<keyword evidence="1" id="KW-1133">Transmembrane helix</keyword>
<dbReference type="RefSeq" id="WP_354010457.1">
    <property type="nucleotide sequence ID" value="NZ_JBEWTA010000001.1"/>
</dbReference>
<proteinExistence type="predicted"/>
<evidence type="ECO:0000313" key="2">
    <source>
        <dbReference type="EMBL" id="MET4756095.1"/>
    </source>
</evidence>
<dbReference type="PANTHER" id="PTHR37309">
    <property type="entry name" value="SLR0284 PROTEIN"/>
    <property type="match status" value="1"/>
</dbReference>